<comment type="cofactor">
    <cofactor evidence="2 16">
        <name>Zn(2+)</name>
        <dbReference type="ChEBI" id="CHEBI:29105"/>
    </cofactor>
</comment>
<evidence type="ECO:0000256" key="2">
    <source>
        <dbReference type="ARBA" id="ARBA00001947"/>
    </source>
</evidence>
<keyword evidence="15" id="KW-0456">Lyase</keyword>
<dbReference type="Proteomes" id="UP000075230">
    <property type="component" value="Unassembled WGS sequence"/>
</dbReference>
<keyword evidence="11" id="KW-0460">Magnesium</keyword>
<dbReference type="PROSITE" id="PS00187">
    <property type="entry name" value="TPP_ENZYMES"/>
    <property type="match status" value="1"/>
</dbReference>
<dbReference type="AlphaFoldDB" id="A0A146F4H4"/>
<evidence type="ECO:0000256" key="15">
    <source>
        <dbReference type="ARBA" id="ARBA00023239"/>
    </source>
</evidence>
<dbReference type="SMART" id="SM00829">
    <property type="entry name" value="PKS_ER"/>
    <property type="match status" value="1"/>
</dbReference>
<evidence type="ECO:0000256" key="6">
    <source>
        <dbReference type="ARBA" id="ARBA00013202"/>
    </source>
</evidence>
<comment type="similarity">
    <text evidence="4 17">Belongs to the TPP enzyme family.</text>
</comment>
<gene>
    <name evidence="19" type="ORF">RIB2604_00801040</name>
</gene>
<protein>
    <recommendedName>
        <fullName evidence="7">Pyruvate decarboxylase</fullName>
        <ecNumber evidence="6">4.1.1.1</ecNumber>
    </recommendedName>
</protein>
<dbReference type="FunFam" id="3.40.50.720:FF:000039">
    <property type="entry name" value="Alcohol dehydrogenase AdhP"/>
    <property type="match status" value="1"/>
</dbReference>
<reference evidence="19 20" key="1">
    <citation type="journal article" date="2016" name="DNA Res.">
        <title>Genome sequence of Aspergillus luchuensis NBRC 4314.</title>
        <authorList>
            <person name="Yamada O."/>
            <person name="Machida M."/>
            <person name="Hosoyama A."/>
            <person name="Goto M."/>
            <person name="Takahashi T."/>
            <person name="Futagami T."/>
            <person name="Yamagata Y."/>
            <person name="Takeuchi M."/>
            <person name="Kobayashi T."/>
            <person name="Koike H."/>
            <person name="Abe K."/>
            <person name="Asai K."/>
            <person name="Arita M."/>
            <person name="Fujita N."/>
            <person name="Fukuda K."/>
            <person name="Higa K."/>
            <person name="Horikawa H."/>
            <person name="Ishikawa T."/>
            <person name="Jinno K."/>
            <person name="Kato Y."/>
            <person name="Kirimura K."/>
            <person name="Mizutani O."/>
            <person name="Nakasone K."/>
            <person name="Sano M."/>
            <person name="Shiraishi Y."/>
            <person name="Tsukahara M."/>
            <person name="Gomi K."/>
        </authorList>
    </citation>
    <scope>NUCLEOTIDE SEQUENCE [LARGE SCALE GENOMIC DNA]</scope>
    <source>
        <strain evidence="19 20">RIB 2604</strain>
    </source>
</reference>
<dbReference type="InterPro" id="IPR012110">
    <property type="entry name" value="PDC/IPDC-like"/>
</dbReference>
<accession>A0A146F4H4</accession>
<keyword evidence="8 16" id="KW-0479">Metal-binding</keyword>
<dbReference type="VEuPathDB" id="FungiDB:ASPFODRAFT_42863"/>
<dbReference type="InterPro" id="IPR036291">
    <property type="entry name" value="NAD(P)-bd_dom_sf"/>
</dbReference>
<dbReference type="Pfam" id="PF00205">
    <property type="entry name" value="TPP_enzyme_M"/>
    <property type="match status" value="1"/>
</dbReference>
<dbReference type="InterPro" id="IPR011032">
    <property type="entry name" value="GroES-like_sf"/>
</dbReference>
<dbReference type="Gene3D" id="3.40.50.970">
    <property type="match status" value="2"/>
</dbReference>
<keyword evidence="12" id="KW-0560">Oxidoreductase</keyword>
<organism evidence="19 20">
    <name type="scientific">Aspergillus kawachii</name>
    <name type="common">White koji mold</name>
    <name type="synonym">Aspergillus awamori var. kawachi</name>
    <dbReference type="NCBI Taxonomy" id="1069201"/>
    <lineage>
        <taxon>Eukaryota</taxon>
        <taxon>Fungi</taxon>
        <taxon>Dikarya</taxon>
        <taxon>Ascomycota</taxon>
        <taxon>Pezizomycotina</taxon>
        <taxon>Eurotiomycetes</taxon>
        <taxon>Eurotiomycetidae</taxon>
        <taxon>Eurotiales</taxon>
        <taxon>Aspergillaceae</taxon>
        <taxon>Aspergillus</taxon>
        <taxon>Aspergillus subgen. Circumdati</taxon>
    </lineage>
</organism>
<evidence type="ECO:0000259" key="18">
    <source>
        <dbReference type="SMART" id="SM00829"/>
    </source>
</evidence>
<evidence type="ECO:0000256" key="4">
    <source>
        <dbReference type="ARBA" id="ARBA00007812"/>
    </source>
</evidence>
<dbReference type="InterPro" id="IPR000399">
    <property type="entry name" value="TPP-bd_CS"/>
</dbReference>
<dbReference type="InterPro" id="IPR012001">
    <property type="entry name" value="Thiamin_PyroP_enz_TPP-bd_dom"/>
</dbReference>
<dbReference type="CDD" id="cd07038">
    <property type="entry name" value="TPP_PYR_PDC_IPDC_like"/>
    <property type="match status" value="1"/>
</dbReference>
<feature type="domain" description="Enoyl reductase (ER)" evidence="18">
    <location>
        <begin position="55"/>
        <end position="387"/>
    </location>
</feature>
<evidence type="ECO:0000256" key="14">
    <source>
        <dbReference type="ARBA" id="ARBA00023052"/>
    </source>
</evidence>
<comment type="cofactor">
    <cofactor evidence="3">
        <name>thiamine diphosphate</name>
        <dbReference type="ChEBI" id="CHEBI:58937"/>
    </cofactor>
</comment>
<dbReference type="Pfam" id="PF08240">
    <property type="entry name" value="ADH_N"/>
    <property type="match status" value="1"/>
</dbReference>
<dbReference type="PANTHER" id="PTHR43452">
    <property type="entry name" value="PYRUVATE DECARBOXYLASE"/>
    <property type="match status" value="1"/>
</dbReference>
<dbReference type="SUPFAM" id="SSF52467">
    <property type="entry name" value="DHS-like NAD/FAD-binding domain"/>
    <property type="match status" value="1"/>
</dbReference>
<keyword evidence="10 16" id="KW-0862">Zinc</keyword>
<dbReference type="PANTHER" id="PTHR43452:SF1">
    <property type="entry name" value="PYRUVATE DECARBOXYLASE C186.09-RELATED"/>
    <property type="match status" value="1"/>
</dbReference>
<sequence>MKDIISVGKAFRRISEPLGNQDPHCVTRADNIWPYVISADNAESPRESVFRVLAGSPLEAMRMSLATPQEWEIPVSQRAYMSKSHGGRHWPVKPKDNLVGGHEGVGIVVALGKDVRDISVGDKVGIQVYAHKLLQWVNRTCEVCGFCSRGSQPLCPHIELSGYTVDGTFQQYCVCKAENAVRIPSGMPLDQAAPILCAGLTVYKALKECKLEQGELVAIAGAGGGLGTLACQFAKACGYRVLAISAGESKRKMCVEKLGADYFVDYKSSSDLVEEIKEVTEGGPNAVIVVSSTTKPFDDAIHYVKPMGTIVAVGLPPGCMNADIFTIVLRNITIKGSYVGNRHETEAALEIACRSGIIPPYNVLDVHELPKVYERMETGEMEGRAVLRIADDKVQSTPVRLTAQLEPRFCPEQFTVGTRLAYRLEELGVTDYFAVPGMSEGLGQRRMLTSIGDFNLGLLDELLKNGSIRMIGCCTELNAGYAADGYARSSPGKVAVVFVTFMVGGLSLINAIAGAYSEGLRVVVISGCPPQKAFEDKRLVHHTLGTNDKDQALRMFDQVTALSVRLSSSQNPAEALDGVIIHCLNASRPVYVEIPTDIAQEPCTPPGPLPINCSELFEMDHALNAVEAVTNCWNGAKQPILLVGAHVRQTVLPQVLVSLIDKLGCPVLVQPDGKSLVPEDHPQFLGTFWSSASDQKSEKVFMDSDLWVMVGCRWTDYHTLGCLNIREESHRILDLQDGSVTIPSDESYTDIPLNDLPATLGYQLGRPNQRVILMIGDGSLRMTFQELSTMISLRLNPIIFVFNNLGYAIETAIHDGPYNYYSNWNYTSLANSLCSTFHAFYDNPYVDHKLTETCSDPPMFSAQITTTTDLLIALRRAEHEPKKLAFLECCIDPSDISSSLQRFGLAVGTRGKEA</sequence>
<evidence type="ECO:0000313" key="19">
    <source>
        <dbReference type="EMBL" id="GAT20633.1"/>
    </source>
</evidence>
<dbReference type="InterPro" id="IPR012000">
    <property type="entry name" value="Thiamin_PyroP_enz_cen_dom"/>
</dbReference>
<dbReference type="Gene3D" id="3.90.180.10">
    <property type="entry name" value="Medium-chain alcohol dehydrogenases, catalytic domain"/>
    <property type="match status" value="1"/>
</dbReference>
<dbReference type="SUPFAM" id="SSF50129">
    <property type="entry name" value="GroES-like"/>
    <property type="match status" value="1"/>
</dbReference>
<dbReference type="GO" id="GO:0030976">
    <property type="term" value="F:thiamine pyrophosphate binding"/>
    <property type="evidence" value="ECO:0007669"/>
    <property type="project" value="InterPro"/>
</dbReference>
<dbReference type="InterPro" id="IPR029061">
    <property type="entry name" value="THDP-binding"/>
</dbReference>
<evidence type="ECO:0000256" key="9">
    <source>
        <dbReference type="ARBA" id="ARBA00022793"/>
    </source>
</evidence>
<dbReference type="InterPro" id="IPR020843">
    <property type="entry name" value="ER"/>
</dbReference>
<name>A0A146F4H4_ASPKA</name>
<keyword evidence="19" id="KW-0670">Pyruvate</keyword>
<dbReference type="GO" id="GO:0004022">
    <property type="term" value="F:alcohol dehydrogenase (NAD+) activity"/>
    <property type="evidence" value="ECO:0007669"/>
    <property type="project" value="UniProtKB-ARBA"/>
</dbReference>
<dbReference type="SUPFAM" id="SSF52518">
    <property type="entry name" value="Thiamin diphosphate-binding fold (THDP-binding)"/>
    <property type="match status" value="2"/>
</dbReference>
<evidence type="ECO:0000256" key="11">
    <source>
        <dbReference type="ARBA" id="ARBA00022842"/>
    </source>
</evidence>
<evidence type="ECO:0000256" key="13">
    <source>
        <dbReference type="ARBA" id="ARBA00023027"/>
    </source>
</evidence>
<dbReference type="EMBL" id="BCWF01000008">
    <property type="protein sequence ID" value="GAT20633.1"/>
    <property type="molecule type" value="Genomic_DNA"/>
</dbReference>
<dbReference type="VEuPathDB" id="FungiDB:ASPFODRAFT_83581"/>
<keyword evidence="13" id="KW-0520">NAD</keyword>
<keyword evidence="9" id="KW-0210">Decarboxylase</keyword>
<dbReference type="InterPro" id="IPR013149">
    <property type="entry name" value="ADH-like_C"/>
</dbReference>
<evidence type="ECO:0000256" key="3">
    <source>
        <dbReference type="ARBA" id="ARBA00001964"/>
    </source>
</evidence>
<comment type="similarity">
    <text evidence="5 16">Belongs to the zinc-containing alcohol dehydrogenase family.</text>
</comment>
<dbReference type="GO" id="GO:0008270">
    <property type="term" value="F:zinc ion binding"/>
    <property type="evidence" value="ECO:0007669"/>
    <property type="project" value="InterPro"/>
</dbReference>
<evidence type="ECO:0000256" key="10">
    <source>
        <dbReference type="ARBA" id="ARBA00022833"/>
    </source>
</evidence>
<evidence type="ECO:0000256" key="7">
    <source>
        <dbReference type="ARBA" id="ARBA00014422"/>
    </source>
</evidence>
<dbReference type="PROSITE" id="PS00059">
    <property type="entry name" value="ADH_ZINC"/>
    <property type="match status" value="1"/>
</dbReference>
<dbReference type="InterPro" id="IPR029035">
    <property type="entry name" value="DHS-like_NAD/FAD-binding_dom"/>
</dbReference>
<evidence type="ECO:0000256" key="1">
    <source>
        <dbReference type="ARBA" id="ARBA00001041"/>
    </source>
</evidence>
<dbReference type="EC" id="4.1.1.1" evidence="6"/>
<dbReference type="InterPro" id="IPR002328">
    <property type="entry name" value="ADH_Zn_CS"/>
</dbReference>
<comment type="catalytic activity">
    <reaction evidence="1">
        <text>a 2-oxocarboxylate + H(+) = an aldehyde + CO2</text>
        <dbReference type="Rhea" id="RHEA:11628"/>
        <dbReference type="ChEBI" id="CHEBI:15378"/>
        <dbReference type="ChEBI" id="CHEBI:16526"/>
        <dbReference type="ChEBI" id="CHEBI:17478"/>
        <dbReference type="ChEBI" id="CHEBI:35179"/>
        <dbReference type="EC" id="4.1.1.1"/>
    </reaction>
</comment>
<reference evidence="20" key="2">
    <citation type="submission" date="2016-02" db="EMBL/GenBank/DDBJ databases">
        <title>Genome sequencing of Aspergillus luchuensis NBRC 4314.</title>
        <authorList>
            <person name="Yamada O."/>
        </authorList>
    </citation>
    <scope>NUCLEOTIDE SEQUENCE [LARGE SCALE GENOMIC DNA]</scope>
    <source>
        <strain evidence="20">RIB 2604</strain>
    </source>
</reference>
<dbReference type="InterPro" id="IPR013154">
    <property type="entry name" value="ADH-like_N"/>
</dbReference>
<dbReference type="SUPFAM" id="SSF51735">
    <property type="entry name" value="NAD(P)-binding Rossmann-fold domains"/>
    <property type="match status" value="1"/>
</dbReference>
<dbReference type="InterPro" id="IPR011766">
    <property type="entry name" value="TPP_enzyme_TPP-bd"/>
</dbReference>
<dbReference type="CDD" id="cd08297">
    <property type="entry name" value="CAD3"/>
    <property type="match status" value="1"/>
</dbReference>
<dbReference type="Gene3D" id="3.40.50.1220">
    <property type="entry name" value="TPP-binding domain"/>
    <property type="match status" value="1"/>
</dbReference>
<evidence type="ECO:0000256" key="17">
    <source>
        <dbReference type="RuleBase" id="RU362132"/>
    </source>
</evidence>
<dbReference type="GO" id="GO:0004737">
    <property type="term" value="F:pyruvate decarboxylase activity"/>
    <property type="evidence" value="ECO:0007669"/>
    <property type="project" value="UniProtKB-EC"/>
</dbReference>
<dbReference type="Pfam" id="PF02775">
    <property type="entry name" value="TPP_enzyme_C"/>
    <property type="match status" value="1"/>
</dbReference>
<evidence type="ECO:0000256" key="12">
    <source>
        <dbReference type="ARBA" id="ARBA00023002"/>
    </source>
</evidence>
<dbReference type="GO" id="GO:0005829">
    <property type="term" value="C:cytosol"/>
    <property type="evidence" value="ECO:0007669"/>
    <property type="project" value="TreeGrafter"/>
</dbReference>
<dbReference type="GO" id="GO:0000287">
    <property type="term" value="F:magnesium ion binding"/>
    <property type="evidence" value="ECO:0007669"/>
    <property type="project" value="InterPro"/>
</dbReference>
<dbReference type="Pfam" id="PF00107">
    <property type="entry name" value="ADH_zinc_N"/>
    <property type="match status" value="1"/>
</dbReference>
<dbReference type="Pfam" id="PF02776">
    <property type="entry name" value="TPP_enzyme_N"/>
    <property type="match status" value="1"/>
</dbReference>
<dbReference type="GO" id="GO:0000949">
    <property type="term" value="P:aromatic amino acid family catabolic process to alcohol via Ehrlich pathway"/>
    <property type="evidence" value="ECO:0007669"/>
    <property type="project" value="TreeGrafter"/>
</dbReference>
<evidence type="ECO:0000256" key="8">
    <source>
        <dbReference type="ARBA" id="ARBA00022723"/>
    </source>
</evidence>
<dbReference type="Gene3D" id="3.40.50.720">
    <property type="entry name" value="NAD(P)-binding Rossmann-like Domain"/>
    <property type="match status" value="1"/>
</dbReference>
<comment type="caution">
    <text evidence="19">The sequence shown here is derived from an EMBL/GenBank/DDBJ whole genome shotgun (WGS) entry which is preliminary data.</text>
</comment>
<evidence type="ECO:0000313" key="20">
    <source>
        <dbReference type="Proteomes" id="UP000075230"/>
    </source>
</evidence>
<dbReference type="InterPro" id="IPR047213">
    <property type="entry name" value="TPP_PYR_PDC_IPDC-like"/>
</dbReference>
<proteinExistence type="inferred from homology"/>
<keyword evidence="14 17" id="KW-0786">Thiamine pyrophosphate</keyword>
<evidence type="ECO:0000256" key="16">
    <source>
        <dbReference type="RuleBase" id="RU361277"/>
    </source>
</evidence>
<evidence type="ECO:0000256" key="5">
    <source>
        <dbReference type="ARBA" id="ARBA00008072"/>
    </source>
</evidence>